<sequence length="182" mass="20735">MRSAIRDTSETIITAVVIFLLLQGSTQNFLIEGSSMEPTLRQDQRLLVNKFIYMRSPLSLFGNEDYLFDGPKRGDIVVFHPPSGSKTDFVKRIIGVPGDLIDIDNEFVYVNGEKTEWVDTMTSRRRGDGYYPVKVPPGTYYVLGDNRRVSIDSRNWEFVASKELVGRAWAILWPTADFQIFG</sequence>
<evidence type="ECO:0000259" key="6">
    <source>
        <dbReference type="Pfam" id="PF10502"/>
    </source>
</evidence>
<accession>A0A381SR69</accession>
<protein>
    <recommendedName>
        <fullName evidence="3">signal peptidase I</fullName>
        <ecNumber evidence="3">3.4.21.89</ecNumber>
    </recommendedName>
</protein>
<dbReference type="PROSITE" id="PS00501">
    <property type="entry name" value="SPASE_I_1"/>
    <property type="match status" value="1"/>
</dbReference>
<dbReference type="InterPro" id="IPR019756">
    <property type="entry name" value="Pept_S26A_signal_pept_1_Ser-AS"/>
</dbReference>
<dbReference type="InterPro" id="IPR036286">
    <property type="entry name" value="LexA/Signal_pep-like_sf"/>
</dbReference>
<dbReference type="EC" id="3.4.21.89" evidence="3"/>
<dbReference type="GO" id="GO:0009003">
    <property type="term" value="F:signal peptidase activity"/>
    <property type="evidence" value="ECO:0007669"/>
    <property type="project" value="UniProtKB-EC"/>
</dbReference>
<dbReference type="SUPFAM" id="SSF51306">
    <property type="entry name" value="LexA/Signal peptidase"/>
    <property type="match status" value="1"/>
</dbReference>
<dbReference type="NCBIfam" id="TIGR02227">
    <property type="entry name" value="sigpep_I_bact"/>
    <property type="match status" value="1"/>
</dbReference>
<name>A0A381SR69_9ZZZZ</name>
<dbReference type="InterPro" id="IPR000223">
    <property type="entry name" value="Pept_S26A_signal_pept_1"/>
</dbReference>
<evidence type="ECO:0000256" key="2">
    <source>
        <dbReference type="ARBA" id="ARBA00009370"/>
    </source>
</evidence>
<dbReference type="CDD" id="cd06530">
    <property type="entry name" value="S26_SPase_I"/>
    <property type="match status" value="1"/>
</dbReference>
<evidence type="ECO:0000256" key="4">
    <source>
        <dbReference type="ARBA" id="ARBA00022670"/>
    </source>
</evidence>
<evidence type="ECO:0000313" key="7">
    <source>
        <dbReference type="EMBL" id="SVA06525.1"/>
    </source>
</evidence>
<dbReference type="GO" id="GO:0004252">
    <property type="term" value="F:serine-type endopeptidase activity"/>
    <property type="evidence" value="ECO:0007669"/>
    <property type="project" value="InterPro"/>
</dbReference>
<keyword evidence="4" id="KW-0645">Protease</keyword>
<evidence type="ECO:0000256" key="3">
    <source>
        <dbReference type="ARBA" id="ARBA00013208"/>
    </source>
</evidence>
<dbReference type="AlphaFoldDB" id="A0A381SR69"/>
<proteinExistence type="inferred from homology"/>
<comment type="similarity">
    <text evidence="2">Belongs to the peptidase S26 family.</text>
</comment>
<gene>
    <name evidence="7" type="ORF">METZ01_LOCUS59379</name>
</gene>
<dbReference type="PANTHER" id="PTHR43390:SF1">
    <property type="entry name" value="CHLOROPLAST PROCESSING PEPTIDASE"/>
    <property type="match status" value="1"/>
</dbReference>
<dbReference type="Gene3D" id="2.10.109.10">
    <property type="entry name" value="Umud Fragment, subunit A"/>
    <property type="match status" value="1"/>
</dbReference>
<organism evidence="7">
    <name type="scientific">marine metagenome</name>
    <dbReference type="NCBI Taxonomy" id="408172"/>
    <lineage>
        <taxon>unclassified sequences</taxon>
        <taxon>metagenomes</taxon>
        <taxon>ecological metagenomes</taxon>
    </lineage>
</organism>
<feature type="domain" description="Peptidase S26" evidence="6">
    <location>
        <begin position="10"/>
        <end position="173"/>
    </location>
</feature>
<dbReference type="GO" id="GO:0006465">
    <property type="term" value="P:signal peptide processing"/>
    <property type="evidence" value="ECO:0007669"/>
    <property type="project" value="InterPro"/>
</dbReference>
<dbReference type="PROSITE" id="PS00760">
    <property type="entry name" value="SPASE_I_2"/>
    <property type="match status" value="1"/>
</dbReference>
<dbReference type="PRINTS" id="PR00727">
    <property type="entry name" value="LEADERPTASE"/>
</dbReference>
<dbReference type="PROSITE" id="PS00761">
    <property type="entry name" value="SPASE_I_3"/>
    <property type="match status" value="1"/>
</dbReference>
<dbReference type="EMBL" id="UINC01003462">
    <property type="protein sequence ID" value="SVA06525.1"/>
    <property type="molecule type" value="Genomic_DNA"/>
</dbReference>
<comment type="catalytic activity">
    <reaction evidence="1">
        <text>Cleavage of hydrophobic, N-terminal signal or leader sequences from secreted and periplasmic proteins.</text>
        <dbReference type="EC" id="3.4.21.89"/>
    </reaction>
</comment>
<reference evidence="7" key="1">
    <citation type="submission" date="2018-05" db="EMBL/GenBank/DDBJ databases">
        <authorList>
            <person name="Lanie J.A."/>
            <person name="Ng W.-L."/>
            <person name="Kazmierczak K.M."/>
            <person name="Andrzejewski T.M."/>
            <person name="Davidsen T.M."/>
            <person name="Wayne K.J."/>
            <person name="Tettelin H."/>
            <person name="Glass J.I."/>
            <person name="Rusch D."/>
            <person name="Podicherti R."/>
            <person name="Tsui H.-C.T."/>
            <person name="Winkler M.E."/>
        </authorList>
    </citation>
    <scope>NUCLEOTIDE SEQUENCE</scope>
</reference>
<evidence type="ECO:0000256" key="1">
    <source>
        <dbReference type="ARBA" id="ARBA00000677"/>
    </source>
</evidence>
<dbReference type="InterPro" id="IPR019533">
    <property type="entry name" value="Peptidase_S26"/>
</dbReference>
<evidence type="ECO:0000256" key="5">
    <source>
        <dbReference type="ARBA" id="ARBA00022801"/>
    </source>
</evidence>
<keyword evidence="5" id="KW-0378">Hydrolase</keyword>
<dbReference type="Pfam" id="PF10502">
    <property type="entry name" value="Peptidase_S26"/>
    <property type="match status" value="1"/>
</dbReference>
<dbReference type="GO" id="GO:0016020">
    <property type="term" value="C:membrane"/>
    <property type="evidence" value="ECO:0007669"/>
    <property type="project" value="InterPro"/>
</dbReference>
<dbReference type="InterPro" id="IPR019758">
    <property type="entry name" value="Pept_S26A_signal_pept_1_CS"/>
</dbReference>
<dbReference type="PANTHER" id="PTHR43390">
    <property type="entry name" value="SIGNAL PEPTIDASE I"/>
    <property type="match status" value="1"/>
</dbReference>
<dbReference type="InterPro" id="IPR019757">
    <property type="entry name" value="Pept_S26A_signal_pept_1_Lys-AS"/>
</dbReference>